<sequence length="142" mass="15795">MSRAIGWFLVLALIVAGWMKWQVVTLGERLESARQENGRIAAALTDTRAAIDTLQAAVGVLAQEEEKLRGDLNAAHRLALTREQKIQRLLNENQQLRDWFNTALPADVARLHQRPGFTGAADYLRWLSESESVPNPGQPPGD</sequence>
<dbReference type="InterPro" id="IPR020000">
    <property type="entry name" value="Phage_P2_LysB"/>
</dbReference>
<protein>
    <submittedName>
        <fullName evidence="1">Phage lysis regulatory protein, LysB family</fullName>
    </submittedName>
</protein>
<reference evidence="1 2" key="1">
    <citation type="submission" date="2018-06" db="EMBL/GenBank/DDBJ databases">
        <authorList>
            <consortium name="Pathogen Informatics"/>
            <person name="Doyle S."/>
        </authorList>
    </citation>
    <scope>NUCLEOTIDE SEQUENCE [LARGE SCALE GENOMIC DNA]</scope>
    <source>
        <strain evidence="1 2">NCTC10211</strain>
    </source>
</reference>
<proteinExistence type="predicted"/>
<dbReference type="AlphaFoldDB" id="A0A379YH63"/>
<dbReference type="EMBL" id="UGYK01000002">
    <property type="protein sequence ID" value="SUI45069.1"/>
    <property type="molecule type" value="Genomic_DNA"/>
</dbReference>
<dbReference type="RefSeq" id="WP_033639342.1">
    <property type="nucleotide sequence ID" value="NZ_CAMIQS010000003.1"/>
</dbReference>
<evidence type="ECO:0000313" key="2">
    <source>
        <dbReference type="Proteomes" id="UP000254765"/>
    </source>
</evidence>
<dbReference type="NCBIfam" id="TIGR03495">
    <property type="entry name" value="phage_LysB"/>
    <property type="match status" value="1"/>
</dbReference>
<organism evidence="1 2">
    <name type="scientific">Serratia marcescens</name>
    <dbReference type="NCBI Taxonomy" id="615"/>
    <lineage>
        <taxon>Bacteria</taxon>
        <taxon>Pseudomonadati</taxon>
        <taxon>Pseudomonadota</taxon>
        <taxon>Gammaproteobacteria</taxon>
        <taxon>Enterobacterales</taxon>
        <taxon>Yersiniaceae</taxon>
        <taxon>Serratia</taxon>
    </lineage>
</organism>
<gene>
    <name evidence="1" type="ORF">NCTC10211_01827</name>
</gene>
<evidence type="ECO:0000313" key="1">
    <source>
        <dbReference type="EMBL" id="SUI45069.1"/>
    </source>
</evidence>
<name>A0A379YH63_SERMA</name>
<dbReference type="Proteomes" id="UP000254765">
    <property type="component" value="Unassembled WGS sequence"/>
</dbReference>
<accession>A0A379YH63</accession>